<dbReference type="EMBL" id="BTRK01000002">
    <property type="protein sequence ID" value="GMR34798.1"/>
    <property type="molecule type" value="Genomic_DNA"/>
</dbReference>
<dbReference type="GO" id="GO:0003677">
    <property type="term" value="F:DNA binding"/>
    <property type="evidence" value="ECO:0007669"/>
    <property type="project" value="UniProtKB-KW"/>
</dbReference>
<feature type="domain" description="C2H2-type" evidence="12">
    <location>
        <begin position="1"/>
        <end position="26"/>
    </location>
</feature>
<dbReference type="Proteomes" id="UP001328107">
    <property type="component" value="Unassembled WGS sequence"/>
</dbReference>
<dbReference type="GO" id="GO:0005634">
    <property type="term" value="C:nucleus"/>
    <property type="evidence" value="ECO:0007669"/>
    <property type="project" value="UniProtKB-SubCell"/>
</dbReference>
<comment type="subcellular location">
    <subcellularLocation>
        <location evidence="2">Nucleus</location>
    </subcellularLocation>
</comment>
<evidence type="ECO:0000313" key="14">
    <source>
        <dbReference type="Proteomes" id="UP001328107"/>
    </source>
</evidence>
<accession>A0AAN4ZA62</accession>
<keyword evidence="9" id="KW-0804">Transcription</keyword>
<keyword evidence="5 11" id="KW-0863">Zinc-finger</keyword>
<sequence>CSECGQKLRCKSSFDYHMRIHTGEKPFACSYCDKSFRSNGIRKVHIRKVHKKQPYSCLTCGQQFARKVDLKYHLFINRGHTDQEQVASQQNIFCF</sequence>
<evidence type="ECO:0000313" key="13">
    <source>
        <dbReference type="EMBL" id="GMR34798.1"/>
    </source>
</evidence>
<dbReference type="GO" id="GO:0000981">
    <property type="term" value="F:DNA-binding transcription factor activity, RNA polymerase II-specific"/>
    <property type="evidence" value="ECO:0007669"/>
    <property type="project" value="TreeGrafter"/>
</dbReference>
<dbReference type="InterPro" id="IPR036236">
    <property type="entry name" value="Znf_C2H2_sf"/>
</dbReference>
<organism evidence="13 14">
    <name type="scientific">Pristionchus mayeri</name>
    <dbReference type="NCBI Taxonomy" id="1317129"/>
    <lineage>
        <taxon>Eukaryota</taxon>
        <taxon>Metazoa</taxon>
        <taxon>Ecdysozoa</taxon>
        <taxon>Nematoda</taxon>
        <taxon>Chromadorea</taxon>
        <taxon>Rhabditida</taxon>
        <taxon>Rhabditina</taxon>
        <taxon>Diplogasteromorpha</taxon>
        <taxon>Diplogasteroidea</taxon>
        <taxon>Neodiplogasteridae</taxon>
        <taxon>Pristionchus</taxon>
    </lineage>
</organism>
<protein>
    <recommendedName>
        <fullName evidence="12">C2H2-type domain-containing protein</fullName>
    </recommendedName>
</protein>
<feature type="domain" description="C2H2-type" evidence="12">
    <location>
        <begin position="27"/>
        <end position="55"/>
    </location>
</feature>
<comment type="caution">
    <text evidence="13">The sequence shown here is derived from an EMBL/GenBank/DDBJ whole genome shotgun (WGS) entry which is preliminary data.</text>
</comment>
<proteinExistence type="predicted"/>
<evidence type="ECO:0000256" key="9">
    <source>
        <dbReference type="ARBA" id="ARBA00023163"/>
    </source>
</evidence>
<evidence type="ECO:0000256" key="10">
    <source>
        <dbReference type="ARBA" id="ARBA00023242"/>
    </source>
</evidence>
<keyword evidence="8" id="KW-0238">DNA-binding</keyword>
<dbReference type="PROSITE" id="PS00028">
    <property type="entry name" value="ZINC_FINGER_C2H2_1"/>
    <property type="match status" value="2"/>
</dbReference>
<dbReference type="Gene3D" id="3.30.160.60">
    <property type="entry name" value="Classic Zinc Finger"/>
    <property type="match status" value="3"/>
</dbReference>
<keyword evidence="7" id="KW-0805">Transcription regulation</keyword>
<keyword evidence="10" id="KW-0539">Nucleus</keyword>
<dbReference type="PROSITE" id="PS50157">
    <property type="entry name" value="ZINC_FINGER_C2H2_2"/>
    <property type="match status" value="3"/>
</dbReference>
<evidence type="ECO:0000256" key="7">
    <source>
        <dbReference type="ARBA" id="ARBA00023015"/>
    </source>
</evidence>
<dbReference type="PANTHER" id="PTHR24394">
    <property type="entry name" value="ZINC FINGER PROTEIN"/>
    <property type="match status" value="1"/>
</dbReference>
<reference evidence="14" key="1">
    <citation type="submission" date="2022-10" db="EMBL/GenBank/DDBJ databases">
        <title>Genome assembly of Pristionchus species.</title>
        <authorList>
            <person name="Yoshida K."/>
            <person name="Sommer R.J."/>
        </authorList>
    </citation>
    <scope>NUCLEOTIDE SEQUENCE [LARGE SCALE GENOMIC DNA]</scope>
    <source>
        <strain evidence="14">RS5460</strain>
    </source>
</reference>
<feature type="non-terminal residue" evidence="13">
    <location>
        <position position="95"/>
    </location>
</feature>
<dbReference type="FunFam" id="3.30.160.60:FF:001450">
    <property type="entry name" value="zinc finger protein 774"/>
    <property type="match status" value="1"/>
</dbReference>
<evidence type="ECO:0000256" key="8">
    <source>
        <dbReference type="ARBA" id="ARBA00023125"/>
    </source>
</evidence>
<keyword evidence="4" id="KW-0677">Repeat</keyword>
<dbReference type="SMART" id="SM00355">
    <property type="entry name" value="ZnF_C2H2"/>
    <property type="match status" value="3"/>
</dbReference>
<evidence type="ECO:0000256" key="3">
    <source>
        <dbReference type="ARBA" id="ARBA00022723"/>
    </source>
</evidence>
<dbReference type="PANTHER" id="PTHR24394:SF29">
    <property type="entry name" value="MYONEURIN"/>
    <property type="match status" value="1"/>
</dbReference>
<evidence type="ECO:0000256" key="11">
    <source>
        <dbReference type="PROSITE-ProRule" id="PRU00042"/>
    </source>
</evidence>
<dbReference type="InterPro" id="IPR013087">
    <property type="entry name" value="Znf_C2H2_type"/>
</dbReference>
<dbReference type="GO" id="GO:0008270">
    <property type="term" value="F:zinc ion binding"/>
    <property type="evidence" value="ECO:0007669"/>
    <property type="project" value="UniProtKB-KW"/>
</dbReference>
<evidence type="ECO:0000256" key="5">
    <source>
        <dbReference type="ARBA" id="ARBA00022771"/>
    </source>
</evidence>
<dbReference type="SUPFAM" id="SSF57667">
    <property type="entry name" value="beta-beta-alpha zinc fingers"/>
    <property type="match status" value="2"/>
</dbReference>
<evidence type="ECO:0000256" key="2">
    <source>
        <dbReference type="ARBA" id="ARBA00004123"/>
    </source>
</evidence>
<dbReference type="AlphaFoldDB" id="A0AAN4ZA62"/>
<feature type="domain" description="C2H2-type" evidence="12">
    <location>
        <begin position="55"/>
        <end position="85"/>
    </location>
</feature>
<evidence type="ECO:0000256" key="6">
    <source>
        <dbReference type="ARBA" id="ARBA00022833"/>
    </source>
</evidence>
<evidence type="ECO:0000256" key="1">
    <source>
        <dbReference type="ARBA" id="ARBA00003767"/>
    </source>
</evidence>
<dbReference type="FunFam" id="3.30.160.60:FF:000097">
    <property type="entry name" value="Zinc finger protein"/>
    <property type="match status" value="1"/>
</dbReference>
<gene>
    <name evidence="13" type="ORF">PMAYCL1PPCAC_04993</name>
</gene>
<keyword evidence="14" id="KW-1185">Reference proteome</keyword>
<dbReference type="Pfam" id="PF00096">
    <property type="entry name" value="zf-C2H2"/>
    <property type="match status" value="2"/>
</dbReference>
<dbReference type="FunFam" id="3.30.160.60:FF:000100">
    <property type="entry name" value="Zinc finger 45-like"/>
    <property type="match status" value="1"/>
</dbReference>
<name>A0AAN4ZA62_9BILA</name>
<evidence type="ECO:0000256" key="4">
    <source>
        <dbReference type="ARBA" id="ARBA00022737"/>
    </source>
</evidence>
<keyword evidence="6" id="KW-0862">Zinc</keyword>
<keyword evidence="3" id="KW-0479">Metal-binding</keyword>
<evidence type="ECO:0000259" key="12">
    <source>
        <dbReference type="PROSITE" id="PS50157"/>
    </source>
</evidence>
<feature type="non-terminal residue" evidence="13">
    <location>
        <position position="1"/>
    </location>
</feature>
<comment type="function">
    <text evidence="1">May be involved in transcriptional regulation.</text>
</comment>